<name>A0A060PR96_HELPX</name>
<dbReference type="GO" id="GO:0016887">
    <property type="term" value="F:ATP hydrolysis activity"/>
    <property type="evidence" value="ECO:0007669"/>
    <property type="project" value="RHEA"/>
</dbReference>
<dbReference type="HOGENOM" id="CLU_013353_4_1_7"/>
<feature type="binding site" evidence="12">
    <location>
        <position position="363"/>
    </location>
    <ligand>
        <name>Zn(2+)</name>
        <dbReference type="ChEBI" id="CHEBI:29105"/>
        <label>2</label>
    </ligand>
</feature>
<dbReference type="PANTHER" id="PTHR30580:SF0">
    <property type="entry name" value="PRIMOSOMAL PROTEIN N"/>
    <property type="match status" value="1"/>
</dbReference>
<evidence type="ECO:0000256" key="11">
    <source>
        <dbReference type="ARBA" id="ARBA00048988"/>
    </source>
</evidence>
<dbReference type="PROSITE" id="PS51192">
    <property type="entry name" value="HELICASE_ATP_BIND_1"/>
    <property type="match status" value="1"/>
</dbReference>
<keyword evidence="2 12" id="KW-0235">DNA replication</keyword>
<feature type="binding site" evidence="12">
    <location>
        <position position="339"/>
    </location>
    <ligand>
        <name>Zn(2+)</name>
        <dbReference type="ChEBI" id="CHEBI:29105"/>
        <label>1</label>
    </ligand>
</feature>
<evidence type="ECO:0000256" key="4">
    <source>
        <dbReference type="ARBA" id="ARBA00022741"/>
    </source>
</evidence>
<keyword evidence="10 12" id="KW-0413">Isomerase</keyword>
<dbReference type="EC" id="5.6.2.4" evidence="12"/>
<evidence type="ECO:0000256" key="3">
    <source>
        <dbReference type="ARBA" id="ARBA00022723"/>
    </source>
</evidence>
<dbReference type="Gene3D" id="3.40.1440.60">
    <property type="entry name" value="PriA, 3(prime) DNA-binding domain"/>
    <property type="match status" value="1"/>
</dbReference>
<comment type="catalytic activity">
    <reaction evidence="12">
        <text>Couples ATP hydrolysis with the unwinding of duplex DNA by translocating in the 3'-5' direction.</text>
        <dbReference type="EC" id="5.6.2.4"/>
    </reaction>
</comment>
<keyword evidence="5 12" id="KW-0378">Hydrolase</keyword>
<evidence type="ECO:0000256" key="12">
    <source>
        <dbReference type="HAMAP-Rule" id="MF_00983"/>
    </source>
</evidence>
<comment type="cofactor">
    <cofactor evidence="12">
        <name>Zn(2+)</name>
        <dbReference type="ChEBI" id="CHEBI:29105"/>
    </cofactor>
    <text evidence="12">Binds 2 zinc ions per subunit.</text>
</comment>
<evidence type="ECO:0000256" key="5">
    <source>
        <dbReference type="ARBA" id="ARBA00022801"/>
    </source>
</evidence>
<evidence type="ECO:0000256" key="7">
    <source>
        <dbReference type="ARBA" id="ARBA00022833"/>
    </source>
</evidence>
<proteinExistence type="inferred from homology"/>
<reference evidence="15 16" key="1">
    <citation type="submission" date="2013-11" db="EMBL/GenBank/DDBJ databases">
        <title>Estimation of Helicobacter pylori bacteriophage ecology using H. pylori isolates.</title>
        <authorList>
            <person name="Uchiyama J."/>
            <person name="Takemura-Uchiyama I."/>
            <person name="Ujihara T."/>
            <person name="Matsuzaki S."/>
        </authorList>
    </citation>
    <scope>NUCLEOTIDE SEQUENCE [LARGE SCALE GENOMIC DNA]</scope>
    <source>
        <strain evidence="15 16">NY40</strain>
    </source>
</reference>
<dbReference type="InterPro" id="IPR027417">
    <property type="entry name" value="P-loop_NTPase"/>
</dbReference>
<dbReference type="InterPro" id="IPR001650">
    <property type="entry name" value="Helicase_C-like"/>
</dbReference>
<comment type="subunit">
    <text evidence="12">Component of the replication restart primosome.</text>
</comment>
<dbReference type="Pfam" id="PF18319">
    <property type="entry name" value="Zn_ribbon_PriA"/>
    <property type="match status" value="1"/>
</dbReference>
<evidence type="ECO:0000256" key="6">
    <source>
        <dbReference type="ARBA" id="ARBA00022806"/>
    </source>
</evidence>
<dbReference type="Gene3D" id="3.40.50.300">
    <property type="entry name" value="P-loop containing nucleotide triphosphate hydrolases"/>
    <property type="match status" value="2"/>
</dbReference>
<dbReference type="Proteomes" id="UP000031662">
    <property type="component" value="Chromosome"/>
</dbReference>
<keyword evidence="7 12" id="KW-0862">Zinc</keyword>
<dbReference type="NCBIfam" id="NF004069">
    <property type="entry name" value="PRK05580.2-1"/>
    <property type="match status" value="1"/>
</dbReference>
<dbReference type="InterPro" id="IPR011545">
    <property type="entry name" value="DEAD/DEAH_box_helicase_dom"/>
</dbReference>
<dbReference type="GO" id="GO:0008270">
    <property type="term" value="F:zinc ion binding"/>
    <property type="evidence" value="ECO:0007669"/>
    <property type="project" value="UniProtKB-UniRule"/>
</dbReference>
<evidence type="ECO:0000259" key="14">
    <source>
        <dbReference type="PROSITE" id="PS51194"/>
    </source>
</evidence>
<comment type="catalytic activity">
    <reaction evidence="11 12">
        <text>ATP + H2O = ADP + phosphate + H(+)</text>
        <dbReference type="Rhea" id="RHEA:13065"/>
        <dbReference type="ChEBI" id="CHEBI:15377"/>
        <dbReference type="ChEBI" id="CHEBI:15378"/>
        <dbReference type="ChEBI" id="CHEBI:30616"/>
        <dbReference type="ChEBI" id="CHEBI:43474"/>
        <dbReference type="ChEBI" id="CHEBI:456216"/>
        <dbReference type="EC" id="5.6.2.4"/>
    </reaction>
</comment>
<feature type="domain" description="Helicase ATP-binding" evidence="13">
    <location>
        <begin position="119"/>
        <end position="285"/>
    </location>
</feature>
<dbReference type="InterPro" id="IPR014001">
    <property type="entry name" value="Helicase_ATP-bd"/>
</dbReference>
<keyword evidence="3 12" id="KW-0479">Metal-binding</keyword>
<organism evidence="15 16">
    <name type="scientific">Helicobacter pylori NY40</name>
    <dbReference type="NCBI Taxonomy" id="1426844"/>
    <lineage>
        <taxon>Bacteria</taxon>
        <taxon>Pseudomonadati</taxon>
        <taxon>Campylobacterota</taxon>
        <taxon>Epsilonproteobacteria</taxon>
        <taxon>Campylobacterales</taxon>
        <taxon>Helicobacteraceae</taxon>
        <taxon>Helicobacter</taxon>
    </lineage>
</organism>
<keyword evidence="1 12" id="KW-0639">Primosome</keyword>
<accession>A0A060PR96</accession>
<gene>
    <name evidence="12" type="primary">priA</name>
    <name evidence="15" type="ORF">NY40_0030</name>
</gene>
<dbReference type="AlphaFoldDB" id="A0A060PR96"/>
<comment type="function">
    <text evidence="12">Initiates the restart of stalled replication forks, which reloads the replicative helicase on sites other than the origin of replication. Recognizes and binds to abandoned replication forks and remodels them to uncover a helicase loading site. Promotes assembly of the primosome at these replication forks.</text>
</comment>
<keyword evidence="6 12" id="KW-0347">Helicase</keyword>
<dbReference type="InterPro" id="IPR005259">
    <property type="entry name" value="PriA"/>
</dbReference>
<dbReference type="GO" id="GO:0006269">
    <property type="term" value="P:DNA replication, synthesis of primer"/>
    <property type="evidence" value="ECO:0007669"/>
    <property type="project" value="UniProtKB-KW"/>
</dbReference>
<dbReference type="GO" id="GO:1990077">
    <property type="term" value="C:primosome complex"/>
    <property type="evidence" value="ECO:0007669"/>
    <property type="project" value="UniProtKB-UniRule"/>
</dbReference>
<evidence type="ECO:0000256" key="2">
    <source>
        <dbReference type="ARBA" id="ARBA00022705"/>
    </source>
</evidence>
<dbReference type="InterPro" id="IPR040498">
    <property type="entry name" value="PriA_CRR"/>
</dbReference>
<evidence type="ECO:0000256" key="1">
    <source>
        <dbReference type="ARBA" id="ARBA00022515"/>
    </source>
</evidence>
<dbReference type="EMBL" id="AP014523">
    <property type="protein sequence ID" value="BAO97065.1"/>
    <property type="molecule type" value="Genomic_DNA"/>
</dbReference>
<feature type="binding site" evidence="12">
    <location>
        <position position="336"/>
    </location>
    <ligand>
        <name>Zn(2+)</name>
        <dbReference type="ChEBI" id="CHEBI:29105"/>
        <label>1</label>
    </ligand>
</feature>
<dbReference type="GO" id="GO:0043138">
    <property type="term" value="F:3'-5' DNA helicase activity"/>
    <property type="evidence" value="ECO:0007669"/>
    <property type="project" value="UniProtKB-EC"/>
</dbReference>
<dbReference type="GO" id="GO:0006302">
    <property type="term" value="P:double-strand break repair"/>
    <property type="evidence" value="ECO:0007669"/>
    <property type="project" value="InterPro"/>
</dbReference>
<evidence type="ECO:0000256" key="9">
    <source>
        <dbReference type="ARBA" id="ARBA00023125"/>
    </source>
</evidence>
<keyword evidence="9 12" id="KW-0238">DNA-binding</keyword>
<evidence type="ECO:0000259" key="13">
    <source>
        <dbReference type="PROSITE" id="PS51192"/>
    </source>
</evidence>
<dbReference type="HAMAP" id="MF_00983">
    <property type="entry name" value="PriA"/>
    <property type="match status" value="1"/>
</dbReference>
<dbReference type="SMART" id="SM00487">
    <property type="entry name" value="DEXDc"/>
    <property type="match status" value="1"/>
</dbReference>
<feature type="binding site" evidence="12">
    <location>
        <position position="379"/>
    </location>
    <ligand>
        <name>Zn(2+)</name>
        <dbReference type="ChEBI" id="CHEBI:29105"/>
        <label>1</label>
    </ligand>
</feature>
<feature type="binding site" evidence="12">
    <location>
        <position position="348"/>
    </location>
    <ligand>
        <name>Zn(2+)</name>
        <dbReference type="ChEBI" id="CHEBI:29105"/>
        <label>2</label>
    </ligand>
</feature>
<evidence type="ECO:0000256" key="8">
    <source>
        <dbReference type="ARBA" id="ARBA00022840"/>
    </source>
</evidence>
<dbReference type="GO" id="GO:0005524">
    <property type="term" value="F:ATP binding"/>
    <property type="evidence" value="ECO:0007669"/>
    <property type="project" value="UniProtKB-UniRule"/>
</dbReference>
<feature type="binding site" evidence="12">
    <location>
        <position position="345"/>
    </location>
    <ligand>
        <name>Zn(2+)</name>
        <dbReference type="ChEBI" id="CHEBI:29105"/>
        <label>2</label>
    </ligand>
</feature>
<feature type="domain" description="Helicase C-terminal" evidence="14">
    <location>
        <begin position="371"/>
        <end position="532"/>
    </location>
</feature>
<dbReference type="SUPFAM" id="SSF52540">
    <property type="entry name" value="P-loop containing nucleoside triphosphate hydrolases"/>
    <property type="match status" value="1"/>
</dbReference>
<sequence length="619" mass="70372">MFYHLIAPLKNKTPPLTYFSKEQHQKGALVNIHLRNKTLLGVVLEEVSKPSFECLELEKTPYFLLPFQMELAIFIAQYYSANLSSVLSLFAPFKECDLVGLEKIEPTLNALSQTQTNALKELQKHPASLLFGDTGSGKTEIYMHAIAQTLEQKKSALLLVPEIALTPQMQQRLKRVFKENLGLWHSKLSQTQKKQFLEKLYSQEIKLVVGTRSALFLPLKELGLIVVDEEHDFSYKSHQSPMYNARDLCLYLSHKFPIQVILGSATPSLSSYKRFKDKALVRLKGRYTPTQKNIIFEKTERFITPKLLEALQQVIDKNEQAIIFVPTRANFKTLLCQNCYKSVQCPFCSVNMSLHLKTNKLMCHYCHFSSPIPKICSACQSEVLVGKRIGTMQVLKELESLLEGAKIAILDKDHTSTQKKLHNILNDFNAQKTNILIGTQMISKGHDYAKVSLAVVLGIDNIIKSNSYRALEEGVSLLYQIAGRSARQISGQVFIQSTETDLLENFLEDYEDFLQYELQERCELYPPFSRLCLLEFKHKNEEKAQQLSLKASQTLSSCLEKGVTLSNFKAPIEKIASSYRYLILLRSKDPLSLIKSVHAFLKTAPNIPCSVNMDPVDIF</sequence>
<dbReference type="GO" id="GO:0006270">
    <property type="term" value="P:DNA replication initiation"/>
    <property type="evidence" value="ECO:0007669"/>
    <property type="project" value="TreeGrafter"/>
</dbReference>
<feature type="binding site" evidence="12">
    <location>
        <position position="366"/>
    </location>
    <ligand>
        <name>Zn(2+)</name>
        <dbReference type="ChEBI" id="CHEBI:29105"/>
        <label>2</label>
    </ligand>
</feature>
<evidence type="ECO:0000313" key="16">
    <source>
        <dbReference type="Proteomes" id="UP000031662"/>
    </source>
</evidence>
<dbReference type="Pfam" id="PF00271">
    <property type="entry name" value="Helicase_C"/>
    <property type="match status" value="1"/>
</dbReference>
<evidence type="ECO:0000256" key="10">
    <source>
        <dbReference type="ARBA" id="ARBA00023235"/>
    </source>
</evidence>
<feature type="binding site" evidence="12">
    <location>
        <position position="376"/>
    </location>
    <ligand>
        <name>Zn(2+)</name>
        <dbReference type="ChEBI" id="CHEBI:29105"/>
        <label>1</label>
    </ligand>
</feature>
<dbReference type="Pfam" id="PF18074">
    <property type="entry name" value="PriA_C"/>
    <property type="match status" value="1"/>
</dbReference>
<dbReference type="InterPro" id="IPR041236">
    <property type="entry name" value="PriA_C"/>
</dbReference>
<protein>
    <recommendedName>
        <fullName evidence="12">Replication restart protein PriA</fullName>
    </recommendedName>
    <alternativeName>
        <fullName evidence="12">ATP-dependent DNA helicase PriA</fullName>
        <ecNumber evidence="12">5.6.2.4</ecNumber>
    </alternativeName>
    <alternativeName>
        <fullName evidence="12">DNA 3'-5' helicase PriA</fullName>
    </alternativeName>
</protein>
<dbReference type="PANTHER" id="PTHR30580">
    <property type="entry name" value="PRIMOSOMAL PROTEIN N"/>
    <property type="match status" value="1"/>
</dbReference>
<dbReference type="SMART" id="SM00490">
    <property type="entry name" value="HELICc"/>
    <property type="match status" value="1"/>
</dbReference>
<dbReference type="RefSeq" id="WP_041049531.1">
    <property type="nucleotide sequence ID" value="NZ_AP014523.1"/>
</dbReference>
<keyword evidence="4 12" id="KW-0547">Nucleotide-binding</keyword>
<dbReference type="GO" id="GO:0006310">
    <property type="term" value="P:DNA recombination"/>
    <property type="evidence" value="ECO:0007669"/>
    <property type="project" value="InterPro"/>
</dbReference>
<dbReference type="InterPro" id="IPR042115">
    <property type="entry name" value="PriA_3primeBD_sf"/>
</dbReference>
<keyword evidence="8 12" id="KW-0067">ATP-binding</keyword>
<dbReference type="FunFam" id="3.40.50.300:FF:000489">
    <property type="entry name" value="Primosome assembly protein PriA"/>
    <property type="match status" value="1"/>
</dbReference>
<dbReference type="PROSITE" id="PS51194">
    <property type="entry name" value="HELICASE_CTER"/>
    <property type="match status" value="1"/>
</dbReference>
<dbReference type="NCBIfam" id="TIGR00595">
    <property type="entry name" value="priA"/>
    <property type="match status" value="1"/>
</dbReference>
<dbReference type="Pfam" id="PF00270">
    <property type="entry name" value="DEAD"/>
    <property type="match status" value="1"/>
</dbReference>
<comment type="similarity">
    <text evidence="12">Belongs to the helicase family. PriA subfamily.</text>
</comment>
<evidence type="ECO:0000313" key="15">
    <source>
        <dbReference type="EMBL" id="BAO97065.1"/>
    </source>
</evidence>
<dbReference type="GO" id="GO:0003677">
    <property type="term" value="F:DNA binding"/>
    <property type="evidence" value="ECO:0007669"/>
    <property type="project" value="UniProtKB-UniRule"/>
</dbReference>